<proteinExistence type="inferred from homology"/>
<evidence type="ECO:0000256" key="2">
    <source>
        <dbReference type="ARBA" id="ARBA00012028"/>
    </source>
</evidence>
<keyword evidence="4" id="KW-0413">Isomerase</keyword>
<keyword evidence="3" id="KW-0324">Glycolysis</keyword>
<evidence type="ECO:0000313" key="5">
    <source>
        <dbReference type="EMBL" id="GAA6409347.1"/>
    </source>
</evidence>
<dbReference type="InterPro" id="IPR005952">
    <property type="entry name" value="Phosphogly_mut1"/>
</dbReference>
<dbReference type="SUPFAM" id="SSF53254">
    <property type="entry name" value="Phosphoglycerate mutase-like"/>
    <property type="match status" value="1"/>
</dbReference>
<evidence type="ECO:0000256" key="3">
    <source>
        <dbReference type="ARBA" id="ARBA00023152"/>
    </source>
</evidence>
<dbReference type="Pfam" id="PF00300">
    <property type="entry name" value="His_Phos_1"/>
    <property type="match status" value="1"/>
</dbReference>
<name>A0ABQ0BD03_9FIRM</name>
<keyword evidence="6" id="KW-1185">Reference proteome</keyword>
<dbReference type="InterPro" id="IPR029033">
    <property type="entry name" value="His_PPase_superfam"/>
</dbReference>
<dbReference type="Proteomes" id="UP001600943">
    <property type="component" value="Unassembled WGS sequence"/>
</dbReference>
<dbReference type="Gene3D" id="3.40.50.1240">
    <property type="entry name" value="Phosphoglycerate mutase-like"/>
    <property type="match status" value="1"/>
</dbReference>
<comment type="similarity">
    <text evidence="1">Belongs to the phosphoglycerate mutase family. BPG-dependent PGAM subfamily.</text>
</comment>
<accession>A0ABQ0BD03</accession>
<protein>
    <recommendedName>
        <fullName evidence="2">phosphoglycerate mutase (2,3-diphosphoglycerate-dependent)</fullName>
        <ecNumber evidence="2">5.4.2.11</ecNumber>
    </recommendedName>
</protein>
<dbReference type="RefSeq" id="WP_390406936.1">
    <property type="nucleotide sequence ID" value="NZ_BAABYW010000001.1"/>
</dbReference>
<reference evidence="5 6" key="1">
    <citation type="submission" date="2024-04" db="EMBL/GenBank/DDBJ databases">
        <title>Defined microbial consortia suppress multidrug-resistant proinflammatory Enterobacteriaceae via ecological control.</title>
        <authorList>
            <person name="Furuichi M."/>
            <person name="Kawaguchi T."/>
            <person name="Pust M."/>
            <person name="Yasuma K."/>
            <person name="Plichta D."/>
            <person name="Hasegawa N."/>
            <person name="Ohya T."/>
            <person name="Bhattarai S."/>
            <person name="Sasajima S."/>
            <person name="Aoto Y."/>
            <person name="Tuganbaev T."/>
            <person name="Yaginuma M."/>
            <person name="Ueda M."/>
            <person name="Okahashi N."/>
            <person name="Amafuji K."/>
            <person name="Kiridooshi Y."/>
            <person name="Sugita K."/>
            <person name="Strazar M."/>
            <person name="Skelly A."/>
            <person name="Suda W."/>
            <person name="Hattori M."/>
            <person name="Nakamoto N."/>
            <person name="Caballero S."/>
            <person name="Norman J."/>
            <person name="Olle B."/>
            <person name="Tanoue T."/>
            <person name="Arita M."/>
            <person name="Bucci V."/>
            <person name="Atarashi K."/>
            <person name="Xavier R."/>
            <person name="Honda K."/>
        </authorList>
    </citation>
    <scope>NUCLEOTIDE SEQUENCE [LARGE SCALE GENOMIC DNA]</scope>
    <source>
        <strain evidence="6">k04-0078-D8-1</strain>
    </source>
</reference>
<comment type="caution">
    <text evidence="5">The sequence shown here is derived from an EMBL/GenBank/DDBJ whole genome shotgun (WGS) entry which is preliminary data.</text>
</comment>
<dbReference type="InterPro" id="IPR013078">
    <property type="entry name" value="His_Pase_superF_clade-1"/>
</dbReference>
<evidence type="ECO:0000256" key="4">
    <source>
        <dbReference type="ARBA" id="ARBA00023235"/>
    </source>
</evidence>
<gene>
    <name evidence="5" type="ORF">K040078D81_34640</name>
</gene>
<dbReference type="EMBL" id="BAABYW010000001">
    <property type="protein sequence ID" value="GAA6409347.1"/>
    <property type="molecule type" value="Genomic_DNA"/>
</dbReference>
<dbReference type="EC" id="5.4.2.11" evidence="2"/>
<dbReference type="PANTHER" id="PTHR11931">
    <property type="entry name" value="PHOSPHOGLYCERATE MUTASE"/>
    <property type="match status" value="1"/>
</dbReference>
<evidence type="ECO:0000256" key="1">
    <source>
        <dbReference type="ARBA" id="ARBA00006717"/>
    </source>
</evidence>
<evidence type="ECO:0000313" key="6">
    <source>
        <dbReference type="Proteomes" id="UP001600943"/>
    </source>
</evidence>
<organism evidence="5 6">
    <name type="scientific">Blautia hominis</name>
    <dbReference type="NCBI Taxonomy" id="2025493"/>
    <lineage>
        <taxon>Bacteria</taxon>
        <taxon>Bacillati</taxon>
        <taxon>Bacillota</taxon>
        <taxon>Clostridia</taxon>
        <taxon>Lachnospirales</taxon>
        <taxon>Lachnospiraceae</taxon>
        <taxon>Blautia</taxon>
    </lineage>
</organism>
<dbReference type="CDD" id="cd07067">
    <property type="entry name" value="HP_PGM_like"/>
    <property type="match status" value="1"/>
</dbReference>
<dbReference type="SMART" id="SM00855">
    <property type="entry name" value="PGAM"/>
    <property type="match status" value="1"/>
</dbReference>
<dbReference type="PIRSF" id="PIRSF000709">
    <property type="entry name" value="6PFK_2-Ptase"/>
    <property type="match status" value="1"/>
</dbReference>
<sequence length="180" mass="20943">MKLYTARHGQTQWNALHKVCGRTDINLTTEGYRQAEALASMASTHNIQIIYSSPLRRAMETSRIISERIRVPYIADSRLIEQNYGLFEGIDRKNEAFLNAKKNFAFRYPEGESMMQTACRVYGLLDEIQKNDQDKNVLLVSHGGICRVIRSYFIDMTNEEYFHYTQKNGTLEAYEYIYEG</sequence>